<dbReference type="GO" id="GO:0016783">
    <property type="term" value="F:sulfurtransferase activity"/>
    <property type="evidence" value="ECO:0007669"/>
    <property type="project" value="InterPro"/>
</dbReference>
<dbReference type="RefSeq" id="WP_071501595.1">
    <property type="nucleotide sequence ID" value="NZ_MORL01000001.1"/>
</dbReference>
<evidence type="ECO:0000256" key="2">
    <source>
        <dbReference type="ARBA" id="ARBA00023150"/>
    </source>
</evidence>
<dbReference type="OrthoDB" id="9782042at2"/>
<comment type="function">
    <text evidence="3">Required for formate dehydrogenase (FDH) activity. Acts as a sulfur carrier protein that transfers sulfur from IscS to the molybdenum cofactor prior to its insertion into FDH.</text>
</comment>
<reference evidence="4 5" key="1">
    <citation type="submission" date="2016-10" db="EMBL/GenBank/DDBJ databases">
        <title>Arsenicibacter rosenii gen. nov., sp. nov., an efficient arsenic-methylating bacterium isolated from an arsenic-contaminated paddy soil.</title>
        <authorList>
            <person name="Huang K."/>
        </authorList>
    </citation>
    <scope>NUCLEOTIDE SEQUENCE [LARGE SCALE GENOMIC DNA]</scope>
    <source>
        <strain evidence="4 5">SM-1</strain>
    </source>
</reference>
<comment type="caution">
    <text evidence="4">The sequence shown here is derived from an EMBL/GenBank/DDBJ whole genome shotgun (WGS) entry which is preliminary data.</text>
</comment>
<protein>
    <recommendedName>
        <fullName evidence="3">Sulfur carrier protein FdhD</fullName>
    </recommendedName>
</protein>
<dbReference type="NCBIfam" id="NF001943">
    <property type="entry name" value="PRK00724.1-2"/>
    <property type="match status" value="1"/>
</dbReference>
<dbReference type="GO" id="GO:0006777">
    <property type="term" value="P:Mo-molybdopterin cofactor biosynthetic process"/>
    <property type="evidence" value="ECO:0007669"/>
    <property type="project" value="UniProtKB-UniRule"/>
</dbReference>
<sequence length="291" mass="31263">MVSPVIIQKVIDGALQEPQPDLLAIEEPLEIRLGFGPIDNRQQRSLSVTMRTPGADGPGADQELALGYLYAEGIIREASDVVSCRHCVQDATKQGNVLRVELQPSVLIDWQLLERHTYASSSCGICGKASIDAVRASCPATMTSGGFRVDAAVLQRLSDRVQAAQRAFSYTGGVHAAALFDADGQVLMLREDVGRHNALDKLVGAALWNGQVPLQEYGIFLSGRIGFELVQKAWMAGVPVLVAVGAPTSLAVEMAREAGITLIGFMRNQRFNVYTGVERVVVAEAIGYGNK</sequence>
<dbReference type="Gene3D" id="3.10.20.10">
    <property type="match status" value="1"/>
</dbReference>
<dbReference type="PIRSF" id="PIRSF015626">
    <property type="entry name" value="FdhD"/>
    <property type="match status" value="1"/>
</dbReference>
<dbReference type="EMBL" id="MORL01000001">
    <property type="protein sequence ID" value="OIN61091.1"/>
    <property type="molecule type" value="Genomic_DNA"/>
</dbReference>
<evidence type="ECO:0000313" key="5">
    <source>
        <dbReference type="Proteomes" id="UP000181790"/>
    </source>
</evidence>
<dbReference type="PANTHER" id="PTHR30592">
    <property type="entry name" value="FORMATE DEHYDROGENASE"/>
    <property type="match status" value="1"/>
</dbReference>
<dbReference type="NCBIfam" id="TIGR00129">
    <property type="entry name" value="fdhD_narQ"/>
    <property type="match status" value="1"/>
</dbReference>
<dbReference type="AlphaFoldDB" id="A0A1S2VQP7"/>
<dbReference type="GO" id="GO:0097163">
    <property type="term" value="F:sulfur carrier activity"/>
    <property type="evidence" value="ECO:0007669"/>
    <property type="project" value="UniProtKB-UniRule"/>
</dbReference>
<comment type="subcellular location">
    <subcellularLocation>
        <location evidence="3">Cytoplasm</location>
    </subcellularLocation>
</comment>
<dbReference type="Proteomes" id="UP000181790">
    <property type="component" value="Unassembled WGS sequence"/>
</dbReference>
<dbReference type="SUPFAM" id="SSF53927">
    <property type="entry name" value="Cytidine deaminase-like"/>
    <property type="match status" value="1"/>
</dbReference>
<dbReference type="InterPro" id="IPR003786">
    <property type="entry name" value="FdhD"/>
</dbReference>
<feature type="active site" description="Cysteine persulfide intermediate" evidence="3">
    <location>
        <position position="123"/>
    </location>
</feature>
<evidence type="ECO:0000256" key="3">
    <source>
        <dbReference type="HAMAP-Rule" id="MF_00187"/>
    </source>
</evidence>
<gene>
    <name evidence="3" type="primary">fdhD</name>
    <name evidence="4" type="ORF">BLX24_03215</name>
</gene>
<proteinExistence type="inferred from homology"/>
<dbReference type="HAMAP" id="MF_00187">
    <property type="entry name" value="FdhD"/>
    <property type="match status" value="1"/>
</dbReference>
<accession>A0A1S2VQP7</accession>
<organism evidence="4 5">
    <name type="scientific">Arsenicibacter rosenii</name>
    <dbReference type="NCBI Taxonomy" id="1750698"/>
    <lineage>
        <taxon>Bacteria</taxon>
        <taxon>Pseudomonadati</taxon>
        <taxon>Bacteroidota</taxon>
        <taxon>Cytophagia</taxon>
        <taxon>Cytophagales</taxon>
        <taxon>Spirosomataceae</taxon>
        <taxon>Arsenicibacter</taxon>
    </lineage>
</organism>
<keyword evidence="5" id="KW-1185">Reference proteome</keyword>
<comment type="similarity">
    <text evidence="3">Belongs to the FdhD family.</text>
</comment>
<dbReference type="GO" id="GO:0005737">
    <property type="term" value="C:cytoplasm"/>
    <property type="evidence" value="ECO:0007669"/>
    <property type="project" value="UniProtKB-SubCell"/>
</dbReference>
<feature type="binding site" evidence="3">
    <location>
        <begin position="265"/>
        <end position="270"/>
    </location>
    <ligand>
        <name>Mo-bis(molybdopterin guanine dinucleotide)</name>
        <dbReference type="ChEBI" id="CHEBI:60539"/>
    </ligand>
</feature>
<keyword evidence="1 3" id="KW-0963">Cytoplasm</keyword>
<evidence type="ECO:0000313" key="4">
    <source>
        <dbReference type="EMBL" id="OIN61091.1"/>
    </source>
</evidence>
<evidence type="ECO:0000256" key="1">
    <source>
        <dbReference type="ARBA" id="ARBA00022490"/>
    </source>
</evidence>
<dbReference type="InterPro" id="IPR016193">
    <property type="entry name" value="Cytidine_deaminase-like"/>
</dbReference>
<keyword evidence="2 3" id="KW-0501">Molybdenum cofactor biosynthesis</keyword>
<dbReference type="Gene3D" id="3.40.140.10">
    <property type="entry name" value="Cytidine Deaminase, domain 2"/>
    <property type="match status" value="1"/>
</dbReference>
<name>A0A1S2VQP7_9BACT</name>
<dbReference type="PANTHER" id="PTHR30592:SF1">
    <property type="entry name" value="SULFUR CARRIER PROTEIN FDHD"/>
    <property type="match status" value="1"/>
</dbReference>
<dbReference type="Pfam" id="PF02634">
    <property type="entry name" value="FdhD-NarQ"/>
    <property type="match status" value="1"/>
</dbReference>